<reference evidence="3 4" key="1">
    <citation type="submission" date="2019-07" db="EMBL/GenBank/DDBJ databases">
        <title>Complete Genome Sequence of Leptotrichia hofstadii Strain JCM16775.</title>
        <authorList>
            <person name="Watanabe S."/>
            <person name="Cui L."/>
        </authorList>
    </citation>
    <scope>NUCLEOTIDE SEQUENCE [LARGE SCALE GENOMIC DNA]</scope>
    <source>
        <strain evidence="3 4">JCM16775</strain>
    </source>
</reference>
<dbReference type="AlphaFoldDB" id="A0A510JFC5"/>
<accession>A0A510JFC5</accession>
<dbReference type="Proteomes" id="UP000321892">
    <property type="component" value="Chromosome"/>
</dbReference>
<evidence type="ECO:0000313" key="3">
    <source>
        <dbReference type="EMBL" id="BBM38019.1"/>
    </source>
</evidence>
<name>A0A510JFC5_9FUSO</name>
<protein>
    <submittedName>
        <fullName evidence="3">Uncharacterized protein</fullName>
    </submittedName>
</protein>
<dbReference type="OrthoDB" id="81896at2"/>
<proteinExistence type="predicted"/>
<evidence type="ECO:0000256" key="1">
    <source>
        <dbReference type="SAM" id="Coils"/>
    </source>
</evidence>
<dbReference type="KEGG" id="lhf:JCM16775_0726"/>
<organism evidence="3 4">
    <name type="scientific">Leptotrichia hofstadii</name>
    <dbReference type="NCBI Taxonomy" id="157688"/>
    <lineage>
        <taxon>Bacteria</taxon>
        <taxon>Fusobacteriati</taxon>
        <taxon>Fusobacteriota</taxon>
        <taxon>Fusobacteriia</taxon>
        <taxon>Fusobacteriales</taxon>
        <taxon>Leptotrichiaceae</taxon>
        <taxon>Leptotrichia</taxon>
    </lineage>
</organism>
<keyword evidence="1" id="KW-0175">Coiled coil</keyword>
<evidence type="ECO:0000313" key="4">
    <source>
        <dbReference type="Proteomes" id="UP000321892"/>
    </source>
</evidence>
<gene>
    <name evidence="3" type="ORF">JCM16775_0726</name>
</gene>
<sequence length="243" mass="27758">MKKIIFFLMTMTIISVNSFSGILGGGSGASDYWQMKTYFESVAINAQTLKSLNAQLKEIERQIELSKKLPEAYLKKYISQYDDTIKTLVRITNTTKSTLRDAKRAELWFKDVYADANNRQYMALLDRFTNTLDSLSRDAMKSGSMNEVAMKKTSGNARILIRKTHEAKNPQQVLEVLSQWSANLSVQMNAIADMISTTNRLDALKAAEEVQARREAQKRSEYTKNSLNNHIKAMENEVKKHKR</sequence>
<feature type="region of interest" description="Disordered" evidence="2">
    <location>
        <begin position="215"/>
        <end position="243"/>
    </location>
</feature>
<dbReference type="EMBL" id="AP019823">
    <property type="protein sequence ID" value="BBM38019.1"/>
    <property type="molecule type" value="Genomic_DNA"/>
</dbReference>
<evidence type="ECO:0000256" key="2">
    <source>
        <dbReference type="SAM" id="MobiDB-lite"/>
    </source>
</evidence>
<keyword evidence="4" id="KW-1185">Reference proteome</keyword>
<dbReference type="RefSeq" id="WP_036087655.1">
    <property type="nucleotide sequence ID" value="NZ_AP019823.1"/>
</dbReference>
<feature type="compositionally biased region" description="Basic and acidic residues" evidence="2">
    <location>
        <begin position="232"/>
        <end position="243"/>
    </location>
</feature>
<feature type="coiled-coil region" evidence="1">
    <location>
        <begin position="42"/>
        <end position="69"/>
    </location>
</feature>